<protein>
    <recommendedName>
        <fullName evidence="8">Peptidase M3A/M3B catalytic domain-containing protein</fullName>
    </recommendedName>
</protein>
<keyword evidence="3 6" id="KW-0378">Hydrolase</keyword>
<evidence type="ECO:0000256" key="5">
    <source>
        <dbReference type="ARBA" id="ARBA00023049"/>
    </source>
</evidence>
<accession>A0AA35V9Z8</accession>
<dbReference type="GO" id="GO:0006508">
    <property type="term" value="P:proteolysis"/>
    <property type="evidence" value="ECO:0007669"/>
    <property type="project" value="UniProtKB-KW"/>
</dbReference>
<evidence type="ECO:0000256" key="1">
    <source>
        <dbReference type="ARBA" id="ARBA00022670"/>
    </source>
</evidence>
<dbReference type="PANTHER" id="PTHR11804:SF79">
    <property type="entry name" value="MITOCHONDRIAL INTERMEDIATE PEPTIDASE"/>
    <property type="match status" value="1"/>
</dbReference>
<feature type="compositionally biased region" description="Basic residues" evidence="7">
    <location>
        <begin position="14"/>
        <end position="26"/>
    </location>
</feature>
<dbReference type="EMBL" id="OX465086">
    <property type="protein sequence ID" value="CAI9264983.1"/>
    <property type="molecule type" value="Genomic_DNA"/>
</dbReference>
<evidence type="ECO:0000259" key="8">
    <source>
        <dbReference type="Pfam" id="PF01432"/>
    </source>
</evidence>
<evidence type="ECO:0000256" key="4">
    <source>
        <dbReference type="ARBA" id="ARBA00022833"/>
    </source>
</evidence>
<evidence type="ECO:0000313" key="9">
    <source>
        <dbReference type="EMBL" id="CAI9264983.1"/>
    </source>
</evidence>
<sequence length="355" mass="39605">MSGGSGSGSEAPVKKKLKDGKKKKQTHKSDVKLGNKSLKSQPKWETKSSCMDDRFGCCYARWQVACLLESWKKEEDSNTIKFNIVDVEGDDPNDDTCNICGDGGIRTSLFGMKFLNFPLAPGESWHPYIIKMALHHPDEGDLGYIYLDLNCRQGKYPGCAHFAIRGGRAVSKTEYQLPVIAVVYNFSKPHNSSIVRLNHSDVDTLFHEFGHALHSLLSQTIENLVYPFQNFTKIDMEFYNSRDINCGVRMLPAGSGMGVMRGMTRGIKMARPPSSSIMNSTTGLLTSSTPTLAQGNSMLRSREAMHMIRYGLIVKSTLQTPVGQLGSGSPWSLFEDQFGFLEKCIMRKQKHNNKK</sequence>
<gene>
    <name evidence="9" type="ORF">LSALG_LOCUS5612</name>
</gene>
<dbReference type="Pfam" id="PF01432">
    <property type="entry name" value="Peptidase_M3"/>
    <property type="match status" value="1"/>
</dbReference>
<organism evidence="9 10">
    <name type="scientific">Lactuca saligna</name>
    <name type="common">Willowleaf lettuce</name>
    <dbReference type="NCBI Taxonomy" id="75948"/>
    <lineage>
        <taxon>Eukaryota</taxon>
        <taxon>Viridiplantae</taxon>
        <taxon>Streptophyta</taxon>
        <taxon>Embryophyta</taxon>
        <taxon>Tracheophyta</taxon>
        <taxon>Spermatophyta</taxon>
        <taxon>Magnoliopsida</taxon>
        <taxon>eudicotyledons</taxon>
        <taxon>Gunneridae</taxon>
        <taxon>Pentapetalae</taxon>
        <taxon>asterids</taxon>
        <taxon>campanulids</taxon>
        <taxon>Asterales</taxon>
        <taxon>Asteraceae</taxon>
        <taxon>Cichorioideae</taxon>
        <taxon>Cichorieae</taxon>
        <taxon>Lactucinae</taxon>
        <taxon>Lactuca</taxon>
    </lineage>
</organism>
<feature type="region of interest" description="Disordered" evidence="7">
    <location>
        <begin position="1"/>
        <end position="40"/>
    </location>
</feature>
<dbReference type="GO" id="GO:0006518">
    <property type="term" value="P:peptide metabolic process"/>
    <property type="evidence" value="ECO:0007669"/>
    <property type="project" value="TreeGrafter"/>
</dbReference>
<evidence type="ECO:0000256" key="3">
    <source>
        <dbReference type="ARBA" id="ARBA00022801"/>
    </source>
</evidence>
<feature type="domain" description="Peptidase M3A/M3B catalytic" evidence="8">
    <location>
        <begin position="105"/>
        <end position="222"/>
    </location>
</feature>
<evidence type="ECO:0000256" key="7">
    <source>
        <dbReference type="SAM" id="MobiDB-lite"/>
    </source>
</evidence>
<evidence type="ECO:0000256" key="6">
    <source>
        <dbReference type="RuleBase" id="RU003435"/>
    </source>
</evidence>
<dbReference type="PANTHER" id="PTHR11804">
    <property type="entry name" value="PROTEASE M3 THIMET OLIGOPEPTIDASE-RELATED"/>
    <property type="match status" value="1"/>
</dbReference>
<keyword evidence="1 6" id="KW-0645">Protease</keyword>
<comment type="cofactor">
    <cofactor evidence="6">
        <name>Zn(2+)</name>
        <dbReference type="ChEBI" id="CHEBI:29105"/>
    </cofactor>
    <text evidence="6">Binds 1 zinc ion.</text>
</comment>
<dbReference type="SUPFAM" id="SSF55486">
    <property type="entry name" value="Metalloproteases ('zincins'), catalytic domain"/>
    <property type="match status" value="1"/>
</dbReference>
<dbReference type="AlphaFoldDB" id="A0AA35V9Z8"/>
<keyword evidence="5 6" id="KW-0482">Metalloprotease</keyword>
<name>A0AA35V9Z8_LACSI</name>
<dbReference type="GO" id="GO:0046872">
    <property type="term" value="F:metal ion binding"/>
    <property type="evidence" value="ECO:0007669"/>
    <property type="project" value="UniProtKB-UniRule"/>
</dbReference>
<dbReference type="GO" id="GO:0004222">
    <property type="term" value="F:metalloendopeptidase activity"/>
    <property type="evidence" value="ECO:0007669"/>
    <property type="project" value="InterPro"/>
</dbReference>
<dbReference type="InterPro" id="IPR045090">
    <property type="entry name" value="Pept_M3A_M3B"/>
</dbReference>
<evidence type="ECO:0000256" key="2">
    <source>
        <dbReference type="ARBA" id="ARBA00022723"/>
    </source>
</evidence>
<comment type="similarity">
    <text evidence="6">Belongs to the peptidase M3 family.</text>
</comment>
<keyword evidence="2 6" id="KW-0479">Metal-binding</keyword>
<dbReference type="Proteomes" id="UP001177003">
    <property type="component" value="Chromosome 0"/>
</dbReference>
<dbReference type="Gene3D" id="1.10.1370.40">
    <property type="match status" value="1"/>
</dbReference>
<proteinExistence type="inferred from homology"/>
<keyword evidence="4 6" id="KW-0862">Zinc</keyword>
<keyword evidence="10" id="KW-1185">Reference proteome</keyword>
<evidence type="ECO:0000313" key="10">
    <source>
        <dbReference type="Proteomes" id="UP001177003"/>
    </source>
</evidence>
<reference evidence="9" key="1">
    <citation type="submission" date="2023-04" db="EMBL/GenBank/DDBJ databases">
        <authorList>
            <person name="Vijverberg K."/>
            <person name="Xiong W."/>
            <person name="Schranz E."/>
        </authorList>
    </citation>
    <scope>NUCLEOTIDE SEQUENCE</scope>
</reference>
<dbReference type="InterPro" id="IPR001567">
    <property type="entry name" value="Pept_M3A_M3B_dom"/>
</dbReference>